<proteinExistence type="inferred from homology"/>
<evidence type="ECO:0000259" key="3">
    <source>
        <dbReference type="Pfam" id="PF03816"/>
    </source>
</evidence>
<dbReference type="PANTHER" id="PTHR33392">
    <property type="entry name" value="POLYISOPRENYL-TEICHOIC ACID--PEPTIDOGLYCAN TEICHOIC ACID TRANSFERASE TAGU"/>
    <property type="match status" value="1"/>
</dbReference>
<reference evidence="5 6" key="1">
    <citation type="journal article" date="2021" name="BMC Genomics">
        <title>Genome-resolved metagenome and metatranscriptome analyses of thermophilic composting reveal key bacterial players and their metabolic interactions.</title>
        <authorList>
            <person name="Braga L.P.P."/>
            <person name="Pereira R.V."/>
            <person name="Martins L.F."/>
            <person name="Moura L.M.S."/>
            <person name="Sanchez F.B."/>
            <person name="Patane J.S.L."/>
            <person name="da Silva A.M."/>
            <person name="Setubal J.C."/>
        </authorList>
    </citation>
    <scope>NUCLEOTIDE SEQUENCE [LARGE SCALE GENOMIC DNA]</scope>
    <source>
        <strain evidence="5">ZC4RG45</strain>
    </source>
</reference>
<evidence type="ECO:0000313" key="6">
    <source>
        <dbReference type="Proteomes" id="UP000249324"/>
    </source>
</evidence>
<dbReference type="Pfam" id="PF03816">
    <property type="entry name" value="LytR_cpsA_psr"/>
    <property type="match status" value="1"/>
</dbReference>
<dbReference type="Pfam" id="PF13399">
    <property type="entry name" value="LytR_C"/>
    <property type="match status" value="1"/>
</dbReference>
<dbReference type="Gene3D" id="3.30.70.2390">
    <property type="match status" value="1"/>
</dbReference>
<feature type="domain" description="LytR/CpsA/Psr regulator C-terminal" evidence="4">
    <location>
        <begin position="343"/>
        <end position="428"/>
    </location>
</feature>
<dbReference type="InterPro" id="IPR050922">
    <property type="entry name" value="LytR/CpsA/Psr_CW_biosynth"/>
</dbReference>
<accession>A0ABD6FDH1</accession>
<comment type="similarity">
    <text evidence="1">Belongs to the LytR/CpsA/Psr (LCP) family.</text>
</comment>
<dbReference type="InterPro" id="IPR004474">
    <property type="entry name" value="LytR_CpsA_psr"/>
</dbReference>
<evidence type="ECO:0000256" key="2">
    <source>
        <dbReference type="SAM" id="MobiDB-lite"/>
    </source>
</evidence>
<name>A0ABD6FDH1_9PSEU</name>
<comment type="caution">
    <text evidence="5">The sequence shown here is derived from an EMBL/GenBank/DDBJ whole genome shotgun (WGS) entry which is preliminary data.</text>
</comment>
<dbReference type="PANTHER" id="PTHR33392:SF6">
    <property type="entry name" value="POLYISOPRENYL-TEICHOIC ACID--PEPTIDOGLYCAN TEICHOIC ACID TRANSFERASE TAGU"/>
    <property type="match status" value="1"/>
</dbReference>
<feature type="compositionally biased region" description="Gly residues" evidence="2">
    <location>
        <begin position="431"/>
        <end position="442"/>
    </location>
</feature>
<feature type="domain" description="Cell envelope-related transcriptional attenuator" evidence="3">
    <location>
        <begin position="75"/>
        <end position="246"/>
    </location>
</feature>
<evidence type="ECO:0000259" key="4">
    <source>
        <dbReference type="Pfam" id="PF13399"/>
    </source>
</evidence>
<organism evidence="5 6">
    <name type="scientific">Thermocrispum agreste</name>
    <dbReference type="NCBI Taxonomy" id="37925"/>
    <lineage>
        <taxon>Bacteria</taxon>
        <taxon>Bacillati</taxon>
        <taxon>Actinomycetota</taxon>
        <taxon>Actinomycetes</taxon>
        <taxon>Pseudonocardiales</taxon>
        <taxon>Pseudonocardiaceae</taxon>
        <taxon>Thermocrispum</taxon>
    </lineage>
</organism>
<dbReference type="EMBL" id="QGUI02000066">
    <property type="protein sequence ID" value="MFO7192005.1"/>
    <property type="molecule type" value="Genomic_DNA"/>
</dbReference>
<evidence type="ECO:0000256" key="1">
    <source>
        <dbReference type="ARBA" id="ARBA00006068"/>
    </source>
</evidence>
<feature type="region of interest" description="Disordered" evidence="2">
    <location>
        <begin position="431"/>
        <end position="469"/>
    </location>
</feature>
<protein>
    <submittedName>
        <fullName evidence="5">LCP family protein</fullName>
    </submittedName>
</protein>
<dbReference type="Gene3D" id="3.40.630.190">
    <property type="entry name" value="LCP protein"/>
    <property type="match status" value="1"/>
</dbReference>
<dbReference type="Proteomes" id="UP000249324">
    <property type="component" value="Unassembled WGS sequence"/>
</dbReference>
<gene>
    <name evidence="5" type="ORF">DIU77_007155</name>
</gene>
<sequence>MIAFTGYGYASLQNFTTGMESVDVIAGGDSGPLPADGSRDILLVGMDSRTDAQGNSLPKKLLKKFKAGKDEGENNTDTMILLHIPNDGSKAVAISLPRDSYVEIADGYGMHKLNSAYGRAKVVKARELREAGETDEKVIYRKSNQAGAKLLIKTVEELTGRKIDNYASVNLLGFYEITKAVGGVEVCLKQATQDDKSGADFPAGRQIISDVKALAFVRQRHGLPRGDLDRVVRQQVFMAGLARKVISAGTLSNPEKLSKLAEALKKSVVLNEGWDILDFAKQMSGLSGGQVQFTTIPVRGDITTPEDGMALEVDPQEVQDFIASLSGVGKKKVKDKPDPAHAQVTVSAMNGVGVTGLAAGVLEKLSSLGFKTGTTGDIPPQDVTVVKHAPGEQKFGQMVVDALPVSARLQEDKALGPGQVHVLIGADYPTDGGGHTVGGGSQTQGAVQQAQLRPAQQQQDDDDKPITADGIRCVY</sequence>
<dbReference type="InterPro" id="IPR027381">
    <property type="entry name" value="LytR/CpsA/Psr_C"/>
</dbReference>
<evidence type="ECO:0000313" key="5">
    <source>
        <dbReference type="EMBL" id="MFO7192005.1"/>
    </source>
</evidence>
<feature type="compositionally biased region" description="Polar residues" evidence="2">
    <location>
        <begin position="446"/>
        <end position="455"/>
    </location>
</feature>
<dbReference type="NCBIfam" id="TIGR00350">
    <property type="entry name" value="lytR_cpsA_psr"/>
    <property type="match status" value="1"/>
</dbReference>
<dbReference type="AlphaFoldDB" id="A0ABD6FDH1"/>